<dbReference type="InterPro" id="IPR011990">
    <property type="entry name" value="TPR-like_helical_dom_sf"/>
</dbReference>
<dbReference type="EMBL" id="JAFMYU010000013">
    <property type="protein sequence ID" value="MBO0932607.1"/>
    <property type="molecule type" value="Genomic_DNA"/>
</dbReference>
<evidence type="ECO:0000313" key="4">
    <source>
        <dbReference type="Proteomes" id="UP000664795"/>
    </source>
</evidence>
<dbReference type="SUPFAM" id="SSF81901">
    <property type="entry name" value="HCP-like"/>
    <property type="match status" value="1"/>
</dbReference>
<proteinExistence type="predicted"/>
<gene>
    <name evidence="3" type="ORF">J2I48_16480</name>
</gene>
<dbReference type="RefSeq" id="WP_207336572.1">
    <property type="nucleotide sequence ID" value="NZ_JAFMYU010000013.1"/>
</dbReference>
<dbReference type="PANTHER" id="PTHR15337:SF11">
    <property type="entry name" value="THIOREDOXIN DOMAIN-CONTAINING PROTEIN"/>
    <property type="match status" value="1"/>
</dbReference>
<reference evidence="3 4" key="1">
    <citation type="submission" date="2021-03" db="EMBL/GenBank/DDBJ databases">
        <title>Fibrella sp. HMF5036 genome sequencing and assembly.</title>
        <authorList>
            <person name="Kang H."/>
            <person name="Kim H."/>
            <person name="Bae S."/>
            <person name="Joh K."/>
        </authorList>
    </citation>
    <scope>NUCLEOTIDE SEQUENCE [LARGE SCALE GENOMIC DNA]</scope>
    <source>
        <strain evidence="3 4">HMF5036</strain>
    </source>
</reference>
<protein>
    <submittedName>
        <fullName evidence="3">Thioredoxin fold domain-containing protein</fullName>
    </submittedName>
</protein>
<dbReference type="InterPro" id="IPR013766">
    <property type="entry name" value="Thioredoxin_domain"/>
</dbReference>
<sequence>MKSIIITTLLLFLFLVKGISGCILSDSSRVKLFKGSWEHLINNATKTNKPILIDFYTSWCGPCKYMDKEAFNDSAIATRLNNTFIIYKLDAEKGIGIKLAKLYNVHAYPTLVFANPKGGIAYRSIGYEGVARLNEAISIGLKSLDDPKPLAVWENEYSKNRYSRKFLKEFISKKSELGLNCRKEITDYCKLFTYPELTDNSNVSTLLMGVQSPNELPFKIIFNKLISKDSTSIIDKPKAISILEQAIINDYDDAIESKSVVKLHHHLSIHENFYKKIYKFSTLMIESQKTTKSMNFYLKTRNFKGYKPLAELYAGKLMKISDDSLKIGDEREYKNILKYFSTFPDSIKLYKINNLSSRARRISSNFLTSDLQEVSQSFSEMSTSKNDYEKAIVWMQRSVSITQNSGCFHLLAGLYYKNGNKKLAIESQEKAIDFAQQEDVDVQDLLIELDAMKAGKANFLKTAK</sequence>
<dbReference type="AlphaFoldDB" id="A0A939G583"/>
<evidence type="ECO:0000313" key="3">
    <source>
        <dbReference type="EMBL" id="MBO0932607.1"/>
    </source>
</evidence>
<dbReference type="PANTHER" id="PTHR15337">
    <property type="entry name" value="ANTERIOR GRADIENT PROTEIN-RELATED"/>
    <property type="match status" value="1"/>
</dbReference>
<dbReference type="PROSITE" id="PS51352">
    <property type="entry name" value="THIOREDOXIN_2"/>
    <property type="match status" value="1"/>
</dbReference>
<feature type="domain" description="Thioredoxin" evidence="2">
    <location>
        <begin position="3"/>
        <end position="146"/>
    </location>
</feature>
<dbReference type="Gene3D" id="1.25.40.10">
    <property type="entry name" value="Tetratricopeptide repeat domain"/>
    <property type="match status" value="1"/>
</dbReference>
<dbReference type="Gene3D" id="3.40.30.10">
    <property type="entry name" value="Glutaredoxin"/>
    <property type="match status" value="1"/>
</dbReference>
<organism evidence="3 4">
    <name type="scientific">Fibrella aquatilis</name>
    <dbReference type="NCBI Taxonomy" id="2817059"/>
    <lineage>
        <taxon>Bacteria</taxon>
        <taxon>Pseudomonadati</taxon>
        <taxon>Bacteroidota</taxon>
        <taxon>Cytophagia</taxon>
        <taxon>Cytophagales</taxon>
        <taxon>Spirosomataceae</taxon>
        <taxon>Fibrella</taxon>
    </lineage>
</organism>
<dbReference type="InterPro" id="IPR036249">
    <property type="entry name" value="Thioredoxin-like_sf"/>
</dbReference>
<dbReference type="CDD" id="cd02947">
    <property type="entry name" value="TRX_family"/>
    <property type="match status" value="1"/>
</dbReference>
<dbReference type="InterPro" id="IPR051099">
    <property type="entry name" value="AGR/TXD"/>
</dbReference>
<name>A0A939G583_9BACT</name>
<keyword evidence="1" id="KW-0732">Signal</keyword>
<accession>A0A939G583</accession>
<dbReference type="Proteomes" id="UP000664795">
    <property type="component" value="Unassembled WGS sequence"/>
</dbReference>
<evidence type="ECO:0000256" key="1">
    <source>
        <dbReference type="ARBA" id="ARBA00022729"/>
    </source>
</evidence>
<evidence type="ECO:0000259" key="2">
    <source>
        <dbReference type="PROSITE" id="PS51352"/>
    </source>
</evidence>
<keyword evidence="4" id="KW-1185">Reference proteome</keyword>
<dbReference type="GO" id="GO:0006950">
    <property type="term" value="P:response to stress"/>
    <property type="evidence" value="ECO:0007669"/>
    <property type="project" value="UniProtKB-ARBA"/>
</dbReference>
<dbReference type="Pfam" id="PF00085">
    <property type="entry name" value="Thioredoxin"/>
    <property type="match status" value="1"/>
</dbReference>
<comment type="caution">
    <text evidence="3">The sequence shown here is derived from an EMBL/GenBank/DDBJ whole genome shotgun (WGS) entry which is preliminary data.</text>
</comment>
<dbReference type="SUPFAM" id="SSF52833">
    <property type="entry name" value="Thioredoxin-like"/>
    <property type="match status" value="1"/>
</dbReference>